<feature type="domain" description="Carboxylesterase type B" evidence="4">
    <location>
        <begin position="26"/>
        <end position="556"/>
    </location>
</feature>
<dbReference type="InterPro" id="IPR051093">
    <property type="entry name" value="Neuroligin/BSAL"/>
</dbReference>
<dbReference type="ESTHER" id="mizye-a0a210ptv1">
    <property type="family name" value="Carb_B_Mollusca"/>
</dbReference>
<dbReference type="AlphaFoldDB" id="A0A210PTV1"/>
<feature type="signal peptide" evidence="3">
    <location>
        <begin position="1"/>
        <end position="20"/>
    </location>
</feature>
<evidence type="ECO:0000259" key="4">
    <source>
        <dbReference type="Pfam" id="PF00135"/>
    </source>
</evidence>
<keyword evidence="2 3" id="KW-0378">Hydrolase</keyword>
<dbReference type="OrthoDB" id="3200163at2759"/>
<dbReference type="InterPro" id="IPR019826">
    <property type="entry name" value="Carboxylesterase_B_AS"/>
</dbReference>
<sequence length="575" mass="64644">MVWYPIVLLFVASCFSAVNSQSYRTIDSASGPIRGIGVQNRGKMMYQYRKIPYAKPPVGDLRLRKPVPFGRWTNVLDGSSFGPSCYQRTEYIFPSLPNSEMSEDCLHLNVYTPSNASLNNTKSVMIWIHGGGYTLGQSFGYDASNLVTVGDVVVVTVNYRLGILGFLSTMDNASRGNYGLWDQRLAMQWVKNNIRAFGGDPSYITIFGESAGGFSVGIHALIAENQGLFQRVIAESGTGNVPFALSVESPKYARGYGIYLNCLNENDITFDTEKLIECFRRKNAKEIMQAQINTDVFKYGNYILNSPTAPVVDGELIKQHPSAMIANSSSIESSFFRSLDVIIGNTDSEGSLIYDEFMISLEKQYHFNYSRAVPTAVLCNAYAREIAKDFYNRNSDVSDAICKQYSRTDEIEQSRSIVEMYTDVFMVAPAVKALDCHSLPGLTMGRNTYQYMFTREYPDTSFPEPSWFKGAWHAAEIPYIFGPRLPWPVSKPDSQADAMLTVNMIKYWTNFAKRGSPNGPGVPYWPRYDSVGRLYQNLNINIAPAYNVNPERIRFWNHYLPTLVRKTANSNMVVG</sequence>
<dbReference type="GO" id="GO:0016787">
    <property type="term" value="F:hydrolase activity"/>
    <property type="evidence" value="ECO:0007669"/>
    <property type="project" value="UniProtKB-KW"/>
</dbReference>
<evidence type="ECO:0000256" key="1">
    <source>
        <dbReference type="ARBA" id="ARBA00005964"/>
    </source>
</evidence>
<keyword evidence="6" id="KW-1185">Reference proteome</keyword>
<dbReference type="EMBL" id="NEDP02005500">
    <property type="protein sequence ID" value="OWF39885.1"/>
    <property type="molecule type" value="Genomic_DNA"/>
</dbReference>
<proteinExistence type="inferred from homology"/>
<dbReference type="InterPro" id="IPR002018">
    <property type="entry name" value="CarbesteraseB"/>
</dbReference>
<protein>
    <recommendedName>
        <fullName evidence="3">Carboxylic ester hydrolase</fullName>
        <ecNumber evidence="3">3.1.1.-</ecNumber>
    </recommendedName>
</protein>
<comment type="caution">
    <text evidence="5">The sequence shown here is derived from an EMBL/GenBank/DDBJ whole genome shotgun (WGS) entry which is preliminary data.</text>
</comment>
<evidence type="ECO:0000256" key="3">
    <source>
        <dbReference type="RuleBase" id="RU361235"/>
    </source>
</evidence>
<name>A0A210PTV1_MIZYE</name>
<dbReference type="STRING" id="6573.A0A210PTV1"/>
<dbReference type="EC" id="3.1.1.-" evidence="3"/>
<evidence type="ECO:0000313" key="5">
    <source>
        <dbReference type="EMBL" id="OWF39885.1"/>
    </source>
</evidence>
<reference evidence="5 6" key="1">
    <citation type="journal article" date="2017" name="Nat. Ecol. Evol.">
        <title>Scallop genome provides insights into evolution of bilaterian karyotype and development.</title>
        <authorList>
            <person name="Wang S."/>
            <person name="Zhang J."/>
            <person name="Jiao W."/>
            <person name="Li J."/>
            <person name="Xun X."/>
            <person name="Sun Y."/>
            <person name="Guo X."/>
            <person name="Huan P."/>
            <person name="Dong B."/>
            <person name="Zhang L."/>
            <person name="Hu X."/>
            <person name="Sun X."/>
            <person name="Wang J."/>
            <person name="Zhao C."/>
            <person name="Wang Y."/>
            <person name="Wang D."/>
            <person name="Huang X."/>
            <person name="Wang R."/>
            <person name="Lv J."/>
            <person name="Li Y."/>
            <person name="Zhang Z."/>
            <person name="Liu B."/>
            <person name="Lu W."/>
            <person name="Hui Y."/>
            <person name="Liang J."/>
            <person name="Zhou Z."/>
            <person name="Hou R."/>
            <person name="Li X."/>
            <person name="Liu Y."/>
            <person name="Li H."/>
            <person name="Ning X."/>
            <person name="Lin Y."/>
            <person name="Zhao L."/>
            <person name="Xing Q."/>
            <person name="Dou J."/>
            <person name="Li Y."/>
            <person name="Mao J."/>
            <person name="Guo H."/>
            <person name="Dou H."/>
            <person name="Li T."/>
            <person name="Mu C."/>
            <person name="Jiang W."/>
            <person name="Fu Q."/>
            <person name="Fu X."/>
            <person name="Miao Y."/>
            <person name="Liu J."/>
            <person name="Yu Q."/>
            <person name="Li R."/>
            <person name="Liao H."/>
            <person name="Li X."/>
            <person name="Kong Y."/>
            <person name="Jiang Z."/>
            <person name="Chourrout D."/>
            <person name="Li R."/>
            <person name="Bao Z."/>
        </authorList>
    </citation>
    <scope>NUCLEOTIDE SEQUENCE [LARGE SCALE GENOMIC DNA]</scope>
    <source>
        <strain evidence="5 6">PY_sf001</strain>
    </source>
</reference>
<accession>A0A210PTV1</accession>
<gene>
    <name evidence="5" type="ORF">KP79_PYT06148</name>
</gene>
<dbReference type="SUPFAM" id="SSF53474">
    <property type="entry name" value="alpha/beta-Hydrolases"/>
    <property type="match status" value="1"/>
</dbReference>
<dbReference type="Pfam" id="PF00135">
    <property type="entry name" value="COesterase"/>
    <property type="match status" value="1"/>
</dbReference>
<dbReference type="InterPro" id="IPR029058">
    <property type="entry name" value="AB_hydrolase_fold"/>
</dbReference>
<dbReference type="Proteomes" id="UP000242188">
    <property type="component" value="Unassembled WGS sequence"/>
</dbReference>
<dbReference type="PROSITE" id="PS00122">
    <property type="entry name" value="CARBOXYLESTERASE_B_1"/>
    <property type="match status" value="1"/>
</dbReference>
<dbReference type="PANTHER" id="PTHR43903">
    <property type="entry name" value="NEUROLIGIN"/>
    <property type="match status" value="1"/>
</dbReference>
<comment type="similarity">
    <text evidence="1 3">Belongs to the type-B carboxylesterase/lipase family.</text>
</comment>
<evidence type="ECO:0000256" key="2">
    <source>
        <dbReference type="ARBA" id="ARBA00022801"/>
    </source>
</evidence>
<evidence type="ECO:0000313" key="6">
    <source>
        <dbReference type="Proteomes" id="UP000242188"/>
    </source>
</evidence>
<keyword evidence="3" id="KW-0732">Signal</keyword>
<feature type="chain" id="PRO_5011831237" description="Carboxylic ester hydrolase" evidence="3">
    <location>
        <begin position="21"/>
        <end position="575"/>
    </location>
</feature>
<organism evidence="5 6">
    <name type="scientific">Mizuhopecten yessoensis</name>
    <name type="common">Japanese scallop</name>
    <name type="synonym">Patinopecten yessoensis</name>
    <dbReference type="NCBI Taxonomy" id="6573"/>
    <lineage>
        <taxon>Eukaryota</taxon>
        <taxon>Metazoa</taxon>
        <taxon>Spiralia</taxon>
        <taxon>Lophotrochozoa</taxon>
        <taxon>Mollusca</taxon>
        <taxon>Bivalvia</taxon>
        <taxon>Autobranchia</taxon>
        <taxon>Pteriomorphia</taxon>
        <taxon>Pectinida</taxon>
        <taxon>Pectinoidea</taxon>
        <taxon>Pectinidae</taxon>
        <taxon>Mizuhopecten</taxon>
    </lineage>
</organism>
<dbReference type="Gene3D" id="3.40.50.1820">
    <property type="entry name" value="alpha/beta hydrolase"/>
    <property type="match status" value="1"/>
</dbReference>